<evidence type="ECO:0000256" key="3">
    <source>
        <dbReference type="ARBA" id="ARBA00022801"/>
    </source>
</evidence>
<dbReference type="GO" id="GO:0004252">
    <property type="term" value="F:serine-type endopeptidase activity"/>
    <property type="evidence" value="ECO:0007669"/>
    <property type="project" value="InterPro"/>
</dbReference>
<dbReference type="SUPFAM" id="SSF49785">
    <property type="entry name" value="Galactose-binding domain-like"/>
    <property type="match status" value="1"/>
</dbReference>
<gene>
    <name evidence="5" type="ORF">H8R25_14145</name>
</gene>
<keyword evidence="1" id="KW-0645">Protease</keyword>
<dbReference type="EMBL" id="JACRUL010000043">
    <property type="protein sequence ID" value="MBC5845573.1"/>
    <property type="molecule type" value="Genomic_DNA"/>
</dbReference>
<dbReference type="GO" id="GO:0006508">
    <property type="term" value="P:proteolysis"/>
    <property type="evidence" value="ECO:0007669"/>
    <property type="project" value="UniProtKB-KW"/>
</dbReference>
<comment type="caution">
    <text evidence="5">The sequence shown here is derived from an EMBL/GenBank/DDBJ whole genome shotgun (WGS) entry which is preliminary data.</text>
</comment>
<dbReference type="GO" id="GO:0008237">
    <property type="term" value="F:metallopeptidase activity"/>
    <property type="evidence" value="ECO:0007669"/>
    <property type="project" value="InterPro"/>
</dbReference>
<accession>A0A923N4P1</accession>
<evidence type="ECO:0000256" key="1">
    <source>
        <dbReference type="ARBA" id="ARBA00022670"/>
    </source>
</evidence>
<keyword evidence="3" id="KW-0378">Hydrolase</keyword>
<dbReference type="PROSITE" id="PS51829">
    <property type="entry name" value="P_HOMO_B"/>
    <property type="match status" value="1"/>
</dbReference>
<dbReference type="InterPro" id="IPR008979">
    <property type="entry name" value="Galactose-bd-like_sf"/>
</dbReference>
<dbReference type="Pfam" id="PF01483">
    <property type="entry name" value="P_proprotein"/>
    <property type="match status" value="1"/>
</dbReference>
<dbReference type="InterPro" id="IPR026444">
    <property type="entry name" value="Secre_tail"/>
</dbReference>
<evidence type="ECO:0000313" key="6">
    <source>
        <dbReference type="Proteomes" id="UP000641454"/>
    </source>
</evidence>
<proteinExistence type="predicted"/>
<dbReference type="Pfam" id="PF13583">
    <property type="entry name" value="Reprolysin_4"/>
    <property type="match status" value="1"/>
</dbReference>
<dbReference type="Gene3D" id="3.40.390.10">
    <property type="entry name" value="Collagenase (Catalytic Domain)"/>
    <property type="match status" value="1"/>
</dbReference>
<keyword evidence="2" id="KW-0732">Signal</keyword>
<dbReference type="Pfam" id="PF18962">
    <property type="entry name" value="Por_Secre_tail"/>
    <property type="match status" value="1"/>
</dbReference>
<name>A0A923N4P1_9FLAO</name>
<dbReference type="InterPro" id="IPR002884">
    <property type="entry name" value="P_dom"/>
</dbReference>
<dbReference type="Proteomes" id="UP000641454">
    <property type="component" value="Unassembled WGS sequence"/>
</dbReference>
<reference evidence="5 6" key="1">
    <citation type="submission" date="2020-08" db="EMBL/GenBank/DDBJ databases">
        <title>Description of novel Flavobacterium F-392 isolate.</title>
        <authorList>
            <person name="Saticioglu I.B."/>
            <person name="Duman M."/>
            <person name="Altun S."/>
        </authorList>
    </citation>
    <scope>NUCLEOTIDE SEQUENCE [LARGE SCALE GENOMIC DNA]</scope>
    <source>
        <strain evidence="5 6">F-392</strain>
    </source>
</reference>
<feature type="domain" description="P/Homo B" evidence="4">
    <location>
        <begin position="644"/>
        <end position="805"/>
    </location>
</feature>
<dbReference type="RefSeq" id="WP_187020318.1">
    <property type="nucleotide sequence ID" value="NZ_JACRUK010000045.1"/>
</dbReference>
<sequence>MTKYFTLLFITLFFSTITVHSQALWKRVDAGSVSNTARNSSVQKSGSMSFQLDSTILKEKISAIDGKTVKDKGVEITMPNAKGELETFLIWESSNFEPELQAQYPDIRAFAGVGVTDKKASLHFSIAPSGIQTMVLRAGSASEFIESVEGGSLYTLLTNENREQGSLPMICKTEDVVLNNELLSKTAKTVANNKSFKTYRLALSCTAEYTTYYGGTIVAALVGMNATMTRVNGIFGKDLAVKLVLITNNTSIMYTDAKTDPYSDAATGADGDWAQELQTNLTNTIGNSGYDIGHLFGESGGGGNAGCIGCICVAPTTQNPLRKGSAYTSPSDNKPQGDTFDIDFVAHEMGHQLGANHTFSHEIEGSGVNVEPGSGSTIMGYAGITTDYDVQARSDDYFSFASIKQIQVNLSGKSCGTSTTITNSPPTISAGDDYTIPKGTAFILKGTGSDVNGDTVSYTWEENDVASTSSGANSLAVPTKTDGPLFRSLYPSSTAVRYMPSYSSVLANKLSSKWESVPTVGRTLNFVLTGRDNASETTAQTNFDETVITVSGTVGPFAVTSQNTENLGWAQNSTQTITWSVNGSNALAGSATVNIKLSTDGGLTFPTNLVLNTPNDGSETITVPNVIAKSCRILIEPTGNIYYAVNSTAFSIGYAVTSSCSNFTFAAPFAIPEQSTYTTRTISFPSTNDLVADVNFNVNFTHTYLSDVQMEIISPLGATVKLFDQSCSSTNSTLDLIYDDSGTDLVCGQTTVQTISPYEALAAFNGENPSGTWTFRIRDAFKNDTGTLNAAGMVVCTKAYTTLSTSDLQLTDFAVHPNPNKGIFTVQFTSDSANDVKVFVHDLLGRKLYENSFAAAYLFNETIGLGTVPSGVYLLTVIDGDRKTVKKLVIQK</sequence>
<dbReference type="SUPFAM" id="SSF55486">
    <property type="entry name" value="Metalloproteases ('zincins'), catalytic domain"/>
    <property type="match status" value="1"/>
</dbReference>
<dbReference type="AlphaFoldDB" id="A0A923N4P1"/>
<dbReference type="NCBIfam" id="TIGR04183">
    <property type="entry name" value="Por_Secre_tail"/>
    <property type="match status" value="1"/>
</dbReference>
<evidence type="ECO:0000256" key="2">
    <source>
        <dbReference type="ARBA" id="ARBA00022729"/>
    </source>
</evidence>
<protein>
    <submittedName>
        <fullName evidence="5">Proprotein convertase P-domain-containing protein</fullName>
    </submittedName>
</protein>
<dbReference type="Gene3D" id="2.60.120.260">
    <property type="entry name" value="Galactose-binding domain-like"/>
    <property type="match status" value="1"/>
</dbReference>
<organism evidence="5 6">
    <name type="scientific">Flavobacterium muglaense</name>
    <dbReference type="NCBI Taxonomy" id="2764716"/>
    <lineage>
        <taxon>Bacteria</taxon>
        <taxon>Pseudomonadati</taxon>
        <taxon>Bacteroidota</taxon>
        <taxon>Flavobacteriia</taxon>
        <taxon>Flavobacteriales</taxon>
        <taxon>Flavobacteriaceae</taxon>
        <taxon>Flavobacterium</taxon>
    </lineage>
</organism>
<keyword evidence="6" id="KW-1185">Reference proteome</keyword>
<evidence type="ECO:0000313" key="5">
    <source>
        <dbReference type="EMBL" id="MBC5845573.1"/>
    </source>
</evidence>
<evidence type="ECO:0000259" key="4">
    <source>
        <dbReference type="PROSITE" id="PS51829"/>
    </source>
</evidence>
<dbReference type="InterPro" id="IPR024079">
    <property type="entry name" value="MetalloPept_cat_dom_sf"/>
</dbReference>